<feature type="domain" description="Nematode cuticle collagen N-terminal" evidence="4">
    <location>
        <begin position="353"/>
        <end position="405"/>
    </location>
</feature>
<keyword evidence="3" id="KW-1133">Transmembrane helix</keyword>
<feature type="transmembrane region" description="Helical" evidence="3">
    <location>
        <begin position="354"/>
        <end position="377"/>
    </location>
</feature>
<dbReference type="PANTHER" id="PTHR24637">
    <property type="entry name" value="COLLAGEN"/>
    <property type="match status" value="1"/>
</dbReference>
<evidence type="ECO:0000259" key="4">
    <source>
        <dbReference type="SMART" id="SM01088"/>
    </source>
</evidence>
<dbReference type="PANTHER" id="PTHR24637:SF301">
    <property type="entry name" value="NEMATODE CUTICLE COLLAGEN N-TERMINAL DOMAIN-CONTAINING PROTEIN"/>
    <property type="match status" value="1"/>
</dbReference>
<accession>A0A1I8EYV8</accession>
<dbReference type="SMART" id="SM01088">
    <property type="entry name" value="Col_cuticle_N"/>
    <property type="match status" value="2"/>
</dbReference>
<keyword evidence="3" id="KW-0472">Membrane</keyword>
<dbReference type="Pfam" id="PF01391">
    <property type="entry name" value="Collagen"/>
    <property type="match status" value="3"/>
</dbReference>
<feature type="compositionally biased region" description="Pro residues" evidence="2">
    <location>
        <begin position="628"/>
        <end position="639"/>
    </location>
</feature>
<feature type="region of interest" description="Disordered" evidence="2">
    <location>
        <begin position="515"/>
        <end position="542"/>
    </location>
</feature>
<dbReference type="WBParaSite" id="maker-PairedContig_756-snap-gene-7.18-mRNA-1">
    <property type="protein sequence ID" value="maker-PairedContig_756-snap-gene-7.18-mRNA-1"/>
    <property type="gene ID" value="maker-PairedContig_756-snap-gene-7.18"/>
</dbReference>
<dbReference type="InterPro" id="IPR002486">
    <property type="entry name" value="Col_cuticle_N"/>
</dbReference>
<dbReference type="STRING" id="6293.A0A1I8EYV8"/>
<evidence type="ECO:0000313" key="5">
    <source>
        <dbReference type="WBParaSite" id="maker-PairedContig_756-snap-gene-7.18-mRNA-1"/>
    </source>
</evidence>
<feature type="domain" description="Nematode cuticle collagen N-terminal" evidence="4">
    <location>
        <begin position="31"/>
        <end position="83"/>
    </location>
</feature>
<organism evidence="5">
    <name type="scientific">Wuchereria bancrofti</name>
    <dbReference type="NCBI Taxonomy" id="6293"/>
    <lineage>
        <taxon>Eukaryota</taxon>
        <taxon>Metazoa</taxon>
        <taxon>Ecdysozoa</taxon>
        <taxon>Nematoda</taxon>
        <taxon>Chromadorea</taxon>
        <taxon>Rhabditida</taxon>
        <taxon>Spirurina</taxon>
        <taxon>Spiruromorpha</taxon>
        <taxon>Filarioidea</taxon>
        <taxon>Onchocercidae</taxon>
        <taxon>Wuchereria</taxon>
    </lineage>
</organism>
<feature type="region of interest" description="Disordered" evidence="2">
    <location>
        <begin position="451"/>
        <end position="473"/>
    </location>
</feature>
<keyword evidence="1" id="KW-0677">Repeat</keyword>
<protein>
    <recommendedName>
        <fullName evidence="4">Nematode cuticle collagen N-terminal domain-containing protein</fullName>
    </recommendedName>
</protein>
<evidence type="ECO:0000256" key="2">
    <source>
        <dbReference type="SAM" id="MobiDB-lite"/>
    </source>
</evidence>
<feature type="transmembrane region" description="Helical" evidence="3">
    <location>
        <begin position="31"/>
        <end position="55"/>
    </location>
</feature>
<sequence>MDEILLKEQKTTGVEAPLPTNLHVLAKSFRILAFLGVILAVFSVITTTLVIPLLYGYVQHTLSLLEPEIDYCFDQSRSLWSQLIQIRETNGVKNRKERQILYHYGLPSSYNSDTNVPYQERLPYRNTYEWARTLSSSPHPRHKNRYFPYSSSNVQEAKCCDCNVGSIGPPGAPGIDGKPGIHGTPGKNGVPGEDFKPNIHYENVCMTCPPGPPGEVGDPGLKGIPGPPGPRGPRGYSLYYPGPSGSPGHIGPPGLPGIQGPPGPPGHPGIIIIQGENEELPVEPARSPRPSGITGLPSTPDESWPDDIGLPNNSARLGSETPGTFKQQTLEYLKYSNMIVIDDRRTEMENLKRISLFGMAVSTFSILTAVTIVPMVYNYVQHIESSLQSEVDFCKHRSNDLWEEYSASEEIIIIKGRNKRGTHYQSVSKSINRPLSVQIRASELHSEEWQGNYDSYGADKSSTPAGSDGEQEPIDEFAGISEELSQSEENENVNKGNGHIGATDSDGGCCSCKVGSPGSTGPPGLRGKDGKDGKPGLDGLPGVDAGLAAQSIYDFCFRCPPGPPGDVGLPGPKGPNGPDGVPGPTGASSLPGPPGARGPPGPVGIPGPPGPRGRSGPPGEIMKTLGPLGPPGLPGPKGLPGPMGEKGMNGKKGQPGPQGSRGKKGKNGYAGKEGEKGDQGVTGERGLSGSCDHCPIPRTPPGY</sequence>
<evidence type="ECO:0000256" key="1">
    <source>
        <dbReference type="ARBA" id="ARBA00022737"/>
    </source>
</evidence>
<name>A0A1I8EYV8_WUCBA</name>
<proteinExistence type="predicted"/>
<dbReference type="GO" id="GO:0042302">
    <property type="term" value="F:structural constituent of cuticle"/>
    <property type="evidence" value="ECO:0007669"/>
    <property type="project" value="InterPro"/>
</dbReference>
<feature type="compositionally biased region" description="Pro residues" evidence="2">
    <location>
        <begin position="591"/>
        <end position="611"/>
    </location>
</feature>
<feature type="region of interest" description="Disordered" evidence="2">
    <location>
        <begin position="566"/>
        <end position="703"/>
    </location>
</feature>
<reference evidence="5" key="1">
    <citation type="submission" date="2016-11" db="UniProtKB">
        <authorList>
            <consortium name="WormBaseParasite"/>
        </authorList>
    </citation>
    <scope>IDENTIFICATION</scope>
    <source>
        <strain evidence="5">pt0022</strain>
    </source>
</reference>
<feature type="compositionally biased region" description="Basic and acidic residues" evidence="2">
    <location>
        <begin position="526"/>
        <end position="535"/>
    </location>
</feature>
<feature type="region of interest" description="Disordered" evidence="2">
    <location>
        <begin position="282"/>
        <end position="306"/>
    </location>
</feature>
<keyword evidence="3" id="KW-0812">Transmembrane</keyword>
<dbReference type="Pfam" id="PF01484">
    <property type="entry name" value="Col_cuticle_N"/>
    <property type="match status" value="2"/>
</dbReference>
<evidence type="ECO:0000256" key="3">
    <source>
        <dbReference type="SAM" id="Phobius"/>
    </source>
</evidence>
<dbReference type="AlphaFoldDB" id="A0A1I8EYV8"/>
<dbReference type="InterPro" id="IPR008160">
    <property type="entry name" value="Collagen"/>
</dbReference>